<dbReference type="PANTHER" id="PTHR35567">
    <property type="entry name" value="MALATE DEHYDROGENASE (AFU_ORTHOLOGUE AFUA_2G13800)"/>
    <property type="match status" value="1"/>
</dbReference>
<proteinExistence type="predicted"/>
<evidence type="ECO:0000256" key="1">
    <source>
        <dbReference type="SAM" id="MobiDB-lite"/>
    </source>
</evidence>
<organism evidence="2 3">
    <name type="scientific">Paraburkholderia agricolaris</name>
    <dbReference type="NCBI Taxonomy" id="2152888"/>
    <lineage>
        <taxon>Bacteria</taxon>
        <taxon>Pseudomonadati</taxon>
        <taxon>Pseudomonadota</taxon>
        <taxon>Betaproteobacteria</taxon>
        <taxon>Burkholderiales</taxon>
        <taxon>Burkholderiaceae</taxon>
        <taxon>Paraburkholderia</taxon>
    </lineage>
</organism>
<dbReference type="RefSeq" id="WP_408330097.1">
    <property type="nucleotide sequence ID" value="NZ_JAQQFH010000013.1"/>
</dbReference>
<feature type="region of interest" description="Disordered" evidence="1">
    <location>
        <begin position="164"/>
        <end position="193"/>
    </location>
</feature>
<evidence type="ECO:0000313" key="2">
    <source>
        <dbReference type="EMBL" id="MFL9886216.1"/>
    </source>
</evidence>
<evidence type="ECO:0000313" key="3">
    <source>
        <dbReference type="Proteomes" id="UP001629249"/>
    </source>
</evidence>
<protein>
    <submittedName>
        <fullName evidence="2">DUF3455 domain-containing protein</fullName>
    </submittedName>
</protein>
<name>A0ABW8ZVI1_9BURK</name>
<dbReference type="EMBL" id="JAQQFN010000020">
    <property type="protein sequence ID" value="MFL9886216.1"/>
    <property type="molecule type" value="Genomic_DNA"/>
</dbReference>
<sequence length="246" mass="25521">MKPFTTSLPALSALRFILLSGGVAALSRDRRAARAVRAASAAALTGLLAACAQPPLAEQIPPANATLPASLRATPQEILQDALTAVGDITYSCRRDGERLSWVPTGSEATLVDGARQSVGTVAPGRYFTAYDGSYVIGRVTGEEIVTTGALSWQRLSAKFNAGERQGQGRFAKTSSVQRVRTSGGVPPTPSCTQEGTSLFVPYSATYLFYRAAEPAGTDAATTPVVDPAVIVSHTEAPGAAPARGQ</sequence>
<dbReference type="Pfam" id="PF11937">
    <property type="entry name" value="DUF3455"/>
    <property type="match status" value="1"/>
</dbReference>
<dbReference type="PANTHER" id="PTHR35567:SF1">
    <property type="entry name" value="CONSERVED FUNGAL PROTEIN (AFU_ORTHOLOGUE AFUA_1G14230)"/>
    <property type="match status" value="1"/>
</dbReference>
<reference evidence="2 3" key="1">
    <citation type="journal article" date="2024" name="Chem. Sci.">
        <title>Discovery of megapolipeptins by genome mining of a Burkholderiales bacteria collection.</title>
        <authorList>
            <person name="Paulo B.S."/>
            <person name="Recchia M.J.J."/>
            <person name="Lee S."/>
            <person name="Fergusson C.H."/>
            <person name="Romanowski S.B."/>
            <person name="Hernandez A."/>
            <person name="Krull N."/>
            <person name="Liu D.Y."/>
            <person name="Cavanagh H."/>
            <person name="Bos A."/>
            <person name="Gray C.A."/>
            <person name="Murphy B.T."/>
            <person name="Linington R.G."/>
            <person name="Eustaquio A.S."/>
        </authorList>
    </citation>
    <scope>NUCLEOTIDE SEQUENCE [LARGE SCALE GENOMIC DNA]</scope>
    <source>
        <strain evidence="2 3">RL16-012-BIC-B</strain>
    </source>
</reference>
<dbReference type="Proteomes" id="UP001629249">
    <property type="component" value="Unassembled WGS sequence"/>
</dbReference>
<accession>A0ABW8ZVI1</accession>
<gene>
    <name evidence="2" type="ORF">PQR66_24460</name>
</gene>
<comment type="caution">
    <text evidence="2">The sequence shown here is derived from an EMBL/GenBank/DDBJ whole genome shotgun (WGS) entry which is preliminary data.</text>
</comment>
<dbReference type="InterPro" id="IPR021851">
    <property type="entry name" value="DUF3455"/>
</dbReference>
<keyword evidence="3" id="KW-1185">Reference proteome</keyword>